<evidence type="ECO:0000256" key="11">
    <source>
        <dbReference type="ARBA" id="ARBA00023237"/>
    </source>
</evidence>
<dbReference type="Gene3D" id="2.170.130.10">
    <property type="entry name" value="TonB-dependent receptor, plug domain"/>
    <property type="match status" value="1"/>
</dbReference>
<evidence type="ECO:0000256" key="3">
    <source>
        <dbReference type="ARBA" id="ARBA00022452"/>
    </source>
</evidence>
<keyword evidence="5 12" id="KW-0812">Transmembrane</keyword>
<dbReference type="InterPro" id="IPR000531">
    <property type="entry name" value="Beta-barrel_TonB"/>
</dbReference>
<feature type="domain" description="TonB-dependent receptor-like beta-barrel" evidence="15">
    <location>
        <begin position="227"/>
        <end position="651"/>
    </location>
</feature>
<proteinExistence type="inferred from homology"/>
<dbReference type="InterPro" id="IPR036942">
    <property type="entry name" value="Beta-barrel_TonB_sf"/>
</dbReference>
<accession>A0A1I2LZF0</accession>
<evidence type="ECO:0000256" key="14">
    <source>
        <dbReference type="SAM" id="SignalP"/>
    </source>
</evidence>
<evidence type="ECO:0000256" key="7">
    <source>
        <dbReference type="ARBA" id="ARBA00023004"/>
    </source>
</evidence>
<evidence type="ECO:0000256" key="9">
    <source>
        <dbReference type="ARBA" id="ARBA00023077"/>
    </source>
</evidence>
<dbReference type="PANTHER" id="PTHR32552:SF68">
    <property type="entry name" value="FERRICHROME OUTER MEMBRANE TRANSPORTER_PHAGE RECEPTOR"/>
    <property type="match status" value="1"/>
</dbReference>
<dbReference type="EMBL" id="FONW01000017">
    <property type="protein sequence ID" value="SFF82516.1"/>
    <property type="molecule type" value="Genomic_DNA"/>
</dbReference>
<keyword evidence="7" id="KW-0408">Iron</keyword>
<organism evidence="17 18">
    <name type="scientific">Sunxiuqinia elliptica</name>
    <dbReference type="NCBI Taxonomy" id="655355"/>
    <lineage>
        <taxon>Bacteria</taxon>
        <taxon>Pseudomonadati</taxon>
        <taxon>Bacteroidota</taxon>
        <taxon>Bacteroidia</taxon>
        <taxon>Marinilabiliales</taxon>
        <taxon>Prolixibacteraceae</taxon>
        <taxon>Sunxiuqinia</taxon>
    </lineage>
</organism>
<comment type="similarity">
    <text evidence="12 13">Belongs to the TonB-dependent receptor family.</text>
</comment>
<keyword evidence="10 12" id="KW-0472">Membrane</keyword>
<feature type="chain" id="PRO_5011710221" evidence="14">
    <location>
        <begin position="23"/>
        <end position="693"/>
    </location>
</feature>
<evidence type="ECO:0000259" key="15">
    <source>
        <dbReference type="Pfam" id="PF00593"/>
    </source>
</evidence>
<dbReference type="SUPFAM" id="SSF56935">
    <property type="entry name" value="Porins"/>
    <property type="match status" value="1"/>
</dbReference>
<gene>
    <name evidence="17" type="ORF">SAMN05216283_11730</name>
</gene>
<protein>
    <submittedName>
        <fullName evidence="17">Iron complex outermembrane recepter protein</fullName>
    </submittedName>
</protein>
<keyword evidence="18" id="KW-1185">Reference proteome</keyword>
<dbReference type="Proteomes" id="UP000198964">
    <property type="component" value="Unassembled WGS sequence"/>
</dbReference>
<keyword evidence="3 12" id="KW-1134">Transmembrane beta strand</keyword>
<dbReference type="PANTHER" id="PTHR32552">
    <property type="entry name" value="FERRICHROME IRON RECEPTOR-RELATED"/>
    <property type="match status" value="1"/>
</dbReference>
<evidence type="ECO:0000256" key="6">
    <source>
        <dbReference type="ARBA" id="ARBA00022729"/>
    </source>
</evidence>
<evidence type="ECO:0000313" key="18">
    <source>
        <dbReference type="Proteomes" id="UP000198964"/>
    </source>
</evidence>
<dbReference type="AlphaFoldDB" id="A0A1I2LZF0"/>
<keyword evidence="8" id="KW-0406">Ion transport</keyword>
<keyword evidence="11 12" id="KW-0998">Cell outer membrane</keyword>
<evidence type="ECO:0000256" key="5">
    <source>
        <dbReference type="ARBA" id="ARBA00022692"/>
    </source>
</evidence>
<evidence type="ECO:0000313" key="17">
    <source>
        <dbReference type="EMBL" id="SFF82516.1"/>
    </source>
</evidence>
<evidence type="ECO:0000256" key="8">
    <source>
        <dbReference type="ARBA" id="ARBA00023065"/>
    </source>
</evidence>
<dbReference type="InterPro" id="IPR037066">
    <property type="entry name" value="Plug_dom_sf"/>
</dbReference>
<evidence type="ECO:0000256" key="4">
    <source>
        <dbReference type="ARBA" id="ARBA00022496"/>
    </source>
</evidence>
<feature type="domain" description="TonB-dependent receptor plug" evidence="16">
    <location>
        <begin position="55"/>
        <end position="162"/>
    </location>
</feature>
<evidence type="ECO:0000256" key="2">
    <source>
        <dbReference type="ARBA" id="ARBA00022448"/>
    </source>
</evidence>
<reference evidence="17 18" key="1">
    <citation type="submission" date="2016-10" db="EMBL/GenBank/DDBJ databases">
        <authorList>
            <person name="de Groot N.N."/>
        </authorList>
    </citation>
    <scope>NUCLEOTIDE SEQUENCE [LARGE SCALE GENOMIC DNA]</scope>
    <source>
        <strain evidence="17 18">CGMCC 1.9156</strain>
    </source>
</reference>
<dbReference type="PROSITE" id="PS52016">
    <property type="entry name" value="TONB_DEPENDENT_REC_3"/>
    <property type="match status" value="1"/>
</dbReference>
<sequence length="693" mass="79002">MKHLLVGLATVFLLLQVNSLQAQDNWSEYNETVLEDSIFAIDEITVKAFHYESRLQEAPAAIAIIPALQLERNSLQPVDFTLNQIPGIYMQSASLTTNRLTIRGIGSRSPYASNKIRAYYGGIPLTNGVGETSIEDLNLAVLGSAEIIKGPASGFYGSGLGGTILFSPRQARQNQFLFDYGIGSFQSQQQHVQMALSDSSKSHFLALENIQSAGFRRNNETDRQNLNYAGQLRIDNHQLHFIANHTDLKAYIPSSINIETFEDSPQEAAGNWAAIRGYEDSEKSLFGASIDSEWKNRWHSTIGLFGQRRKADELRPFNFLKESSHYLGARMVLEKMIKTTEGHWKFLLGNETFFETYHWETYQNTEDRAPRDTLSDNRERRNYFNIFTQLEYHFASKWHLSAGLNLNQTRYNYTDQFLTNGNQSGKHTFKLMYSPRLAMNYELSQRKNIYAQVSHGFSPPSLEETLLPDGDRNTAIKPESGWNFELGSRGYLFDRFYYDISAYYMTVKNLLVARRVGEDAYFGINAGKTAHPGLEYDLRYQLSLPTSAWSHQLQLNGSYSPYSFIDFVDGENDYSNNELTGSPRSQVNASYLVSFKRKIDLQLFYKHVSEIPLRDDNSIYSDAYGVVNLQAQYTREWGNFQLKAFLALNNLTDEKYSSMVLINASSFGGNAPRYYYPGASRNLNGKLQLAYFF</sequence>
<dbReference type="Pfam" id="PF07715">
    <property type="entry name" value="Plug"/>
    <property type="match status" value="1"/>
</dbReference>
<dbReference type="InterPro" id="IPR039426">
    <property type="entry name" value="TonB-dep_rcpt-like"/>
</dbReference>
<dbReference type="Pfam" id="PF00593">
    <property type="entry name" value="TonB_dep_Rec_b-barrel"/>
    <property type="match status" value="1"/>
</dbReference>
<dbReference type="RefSeq" id="WP_093921599.1">
    <property type="nucleotide sequence ID" value="NZ_FONW01000017.1"/>
</dbReference>
<name>A0A1I2LZF0_9BACT</name>
<dbReference type="GO" id="GO:0009279">
    <property type="term" value="C:cell outer membrane"/>
    <property type="evidence" value="ECO:0007669"/>
    <property type="project" value="UniProtKB-SubCell"/>
</dbReference>
<feature type="signal peptide" evidence="14">
    <location>
        <begin position="1"/>
        <end position="22"/>
    </location>
</feature>
<comment type="subcellular location">
    <subcellularLocation>
        <location evidence="1 12">Cell outer membrane</location>
        <topology evidence="1 12">Multi-pass membrane protein</topology>
    </subcellularLocation>
</comment>
<keyword evidence="9 13" id="KW-0798">TonB box</keyword>
<keyword evidence="4" id="KW-0410">Iron transport</keyword>
<dbReference type="GO" id="GO:0015344">
    <property type="term" value="F:siderophore uptake transmembrane transporter activity"/>
    <property type="evidence" value="ECO:0007669"/>
    <property type="project" value="TreeGrafter"/>
</dbReference>
<evidence type="ECO:0000256" key="13">
    <source>
        <dbReference type="RuleBase" id="RU003357"/>
    </source>
</evidence>
<dbReference type="STRING" id="655355.SAMN05216283_11730"/>
<evidence type="ECO:0000256" key="12">
    <source>
        <dbReference type="PROSITE-ProRule" id="PRU01360"/>
    </source>
</evidence>
<evidence type="ECO:0000259" key="16">
    <source>
        <dbReference type="Pfam" id="PF07715"/>
    </source>
</evidence>
<dbReference type="Gene3D" id="2.40.170.20">
    <property type="entry name" value="TonB-dependent receptor, beta-barrel domain"/>
    <property type="match status" value="1"/>
</dbReference>
<evidence type="ECO:0000256" key="1">
    <source>
        <dbReference type="ARBA" id="ARBA00004571"/>
    </source>
</evidence>
<keyword evidence="6 14" id="KW-0732">Signal</keyword>
<dbReference type="InterPro" id="IPR012910">
    <property type="entry name" value="Plug_dom"/>
</dbReference>
<keyword evidence="2 12" id="KW-0813">Transport</keyword>
<evidence type="ECO:0000256" key="10">
    <source>
        <dbReference type="ARBA" id="ARBA00023136"/>
    </source>
</evidence>